<sequence>MENMNQTGTENASSSNEAVQDLYAEPKFIKKKRKKEVNEGIENPVWNSSTGSLPVKEIISTIVPEHIPHLEKNYQSKVNGRHLALHPTKRTQSRRNQFSGMKSKRRSATNRQVQFLELEKLIEAEQKRYRYQDFVPLHQLWLGYMAELLELRLKSLDDQNNIPTLPTEGPLSRSEKFAGMPAISAIQSKLLKADYHGAHLSVHKAKNPSLVDLQGIVIQESEQTFKLIQADNRIKVIPKAHTIFELSLPLLQAPTKVTGPSENNKSGDSSFLVFKIFGNQFIFRPSERINKKFKSKACSQL</sequence>
<accession>E3JWP0</accession>
<dbReference type="HOGENOM" id="CLU_078577_1_0_1"/>
<dbReference type="AlphaFoldDB" id="E3JWP0"/>
<dbReference type="PANTHER" id="PTHR13348:SF0">
    <property type="entry name" value="RIBONUCLEASE P PROTEIN SUBUNIT P29"/>
    <property type="match status" value="1"/>
</dbReference>
<evidence type="ECO:0000313" key="10">
    <source>
        <dbReference type="Proteomes" id="UP000008783"/>
    </source>
</evidence>
<evidence type="ECO:0000256" key="2">
    <source>
        <dbReference type="ARBA" id="ARBA00006181"/>
    </source>
</evidence>
<dbReference type="InParanoid" id="E3JWP0"/>
<comment type="subcellular location">
    <subcellularLocation>
        <location evidence="1">Nucleus</location>
    </subcellularLocation>
</comment>
<feature type="region of interest" description="Disordered" evidence="8">
    <location>
        <begin position="87"/>
        <end position="106"/>
    </location>
</feature>
<dbReference type="InterPro" id="IPR023538">
    <property type="entry name" value="RNP1"/>
</dbReference>
<dbReference type="EMBL" id="DS178265">
    <property type="protein sequence ID" value="EFP76465.1"/>
    <property type="molecule type" value="Genomic_DNA"/>
</dbReference>
<evidence type="ECO:0000256" key="7">
    <source>
        <dbReference type="ARBA" id="ARBA00022801"/>
    </source>
</evidence>
<evidence type="ECO:0000256" key="3">
    <source>
        <dbReference type="ARBA" id="ARBA00022490"/>
    </source>
</evidence>
<dbReference type="VEuPathDB" id="FungiDB:PGTG_02906"/>
<comment type="similarity">
    <text evidence="2">Belongs to the eukaryotic/archaeal RNase P protein component 1 family.</text>
</comment>
<dbReference type="GO" id="GO:0016787">
    <property type="term" value="F:hydrolase activity"/>
    <property type="evidence" value="ECO:0007669"/>
    <property type="project" value="UniProtKB-KW"/>
</dbReference>
<evidence type="ECO:0000256" key="1">
    <source>
        <dbReference type="ARBA" id="ARBA00004123"/>
    </source>
</evidence>
<keyword evidence="4" id="KW-0819">tRNA processing</keyword>
<dbReference type="InterPro" id="IPR016848">
    <property type="entry name" value="RNase_P/MRP_Rpp29-subunit"/>
</dbReference>
<keyword evidence="7" id="KW-0378">Hydrolase</keyword>
<dbReference type="GO" id="GO:0033204">
    <property type="term" value="F:ribonuclease P RNA binding"/>
    <property type="evidence" value="ECO:0000318"/>
    <property type="project" value="GO_Central"/>
</dbReference>
<dbReference type="FunCoup" id="E3JWP0">
    <property type="interactions" value="276"/>
</dbReference>
<dbReference type="GO" id="GO:0006364">
    <property type="term" value="P:rRNA processing"/>
    <property type="evidence" value="ECO:0000318"/>
    <property type="project" value="GO_Central"/>
</dbReference>
<dbReference type="Gene3D" id="2.30.30.210">
    <property type="entry name" value="Ribonuclease P/MRP, subunit p29"/>
    <property type="match status" value="1"/>
</dbReference>
<gene>
    <name evidence="9" type="ORF">PGTG_02906</name>
</gene>
<dbReference type="SMART" id="SM00538">
    <property type="entry name" value="POP4"/>
    <property type="match status" value="1"/>
</dbReference>
<dbReference type="InterPro" id="IPR023534">
    <property type="entry name" value="Rof/RNase_P-like"/>
</dbReference>
<dbReference type="InterPro" id="IPR036980">
    <property type="entry name" value="RNase_P/MRP_Rpp29_sf"/>
</dbReference>
<dbReference type="Proteomes" id="UP000008783">
    <property type="component" value="Unassembled WGS sequence"/>
</dbReference>
<dbReference type="GO" id="GO:0001682">
    <property type="term" value="P:tRNA 5'-leader removal"/>
    <property type="evidence" value="ECO:0007669"/>
    <property type="project" value="InterPro"/>
</dbReference>
<keyword evidence="5" id="KW-0540">Nuclease</keyword>
<evidence type="ECO:0000256" key="4">
    <source>
        <dbReference type="ARBA" id="ARBA00022694"/>
    </source>
</evidence>
<dbReference type="GeneID" id="10528236"/>
<keyword evidence="10" id="KW-1185">Reference proteome</keyword>
<dbReference type="GO" id="GO:0000172">
    <property type="term" value="C:ribonuclease MRP complex"/>
    <property type="evidence" value="ECO:0000318"/>
    <property type="project" value="GO_Central"/>
</dbReference>
<proteinExistence type="inferred from homology"/>
<dbReference type="Pfam" id="PF01868">
    <property type="entry name" value="RNase_P-MRP_p29"/>
    <property type="match status" value="1"/>
</dbReference>
<dbReference type="STRING" id="418459.E3JWP0"/>
<dbReference type="GO" id="GO:0030677">
    <property type="term" value="C:ribonuclease P complex"/>
    <property type="evidence" value="ECO:0000318"/>
    <property type="project" value="GO_Central"/>
</dbReference>
<dbReference type="HAMAP" id="MF_00754">
    <property type="entry name" value="RNase_P_1"/>
    <property type="match status" value="1"/>
</dbReference>
<dbReference type="GO" id="GO:0004519">
    <property type="term" value="F:endonuclease activity"/>
    <property type="evidence" value="ECO:0007669"/>
    <property type="project" value="UniProtKB-KW"/>
</dbReference>
<dbReference type="OMA" id="IPKSECV"/>
<evidence type="ECO:0000256" key="6">
    <source>
        <dbReference type="ARBA" id="ARBA00022759"/>
    </source>
</evidence>
<dbReference type="PANTHER" id="PTHR13348">
    <property type="entry name" value="RIBONUCLEASE P SUBUNIT P29"/>
    <property type="match status" value="1"/>
</dbReference>
<reference evidence="10" key="2">
    <citation type="journal article" date="2011" name="Proc. Natl. Acad. Sci. U.S.A.">
        <title>Obligate biotrophy features unraveled by the genomic analysis of rust fungi.</title>
        <authorList>
            <person name="Duplessis S."/>
            <person name="Cuomo C.A."/>
            <person name="Lin Y.-C."/>
            <person name="Aerts A."/>
            <person name="Tisserant E."/>
            <person name="Veneault-Fourrey C."/>
            <person name="Joly D.L."/>
            <person name="Hacquard S."/>
            <person name="Amselem J."/>
            <person name="Cantarel B.L."/>
            <person name="Chiu R."/>
            <person name="Coutinho P.M."/>
            <person name="Feau N."/>
            <person name="Field M."/>
            <person name="Frey P."/>
            <person name="Gelhaye E."/>
            <person name="Goldberg J."/>
            <person name="Grabherr M.G."/>
            <person name="Kodira C.D."/>
            <person name="Kohler A."/>
            <person name="Kuees U."/>
            <person name="Lindquist E.A."/>
            <person name="Lucas S.M."/>
            <person name="Mago R."/>
            <person name="Mauceli E."/>
            <person name="Morin E."/>
            <person name="Murat C."/>
            <person name="Pangilinan J.L."/>
            <person name="Park R."/>
            <person name="Pearson M."/>
            <person name="Quesneville H."/>
            <person name="Rouhier N."/>
            <person name="Sakthikumar S."/>
            <person name="Salamov A.A."/>
            <person name="Schmutz J."/>
            <person name="Selles B."/>
            <person name="Shapiro H."/>
            <person name="Tanguay P."/>
            <person name="Tuskan G.A."/>
            <person name="Henrissat B."/>
            <person name="Van de Peer Y."/>
            <person name="Rouze P."/>
            <person name="Ellis J.G."/>
            <person name="Dodds P.N."/>
            <person name="Schein J.E."/>
            <person name="Zhong S."/>
            <person name="Hamelin R.C."/>
            <person name="Grigoriev I.V."/>
            <person name="Szabo L.J."/>
            <person name="Martin F."/>
        </authorList>
    </citation>
    <scope>NUCLEOTIDE SEQUENCE [LARGE SCALE GENOMIC DNA]</scope>
    <source>
        <strain evidence="10">CRL 75-36-700-3 / race SCCL</strain>
    </source>
</reference>
<evidence type="ECO:0000256" key="8">
    <source>
        <dbReference type="SAM" id="MobiDB-lite"/>
    </source>
</evidence>
<evidence type="ECO:0000313" key="9">
    <source>
        <dbReference type="EMBL" id="EFP76465.1"/>
    </source>
</evidence>
<dbReference type="InterPro" id="IPR002730">
    <property type="entry name" value="Rpp29/RNP1"/>
</dbReference>
<reference key="1">
    <citation type="submission" date="2007-01" db="EMBL/GenBank/DDBJ databases">
        <title>The Genome Sequence of Puccinia graminis f. sp. tritici Strain CRL 75-36-700-3.</title>
        <authorList>
            <consortium name="The Broad Institute Genome Sequencing Platform"/>
            <person name="Birren B."/>
            <person name="Lander E."/>
            <person name="Galagan J."/>
            <person name="Nusbaum C."/>
            <person name="Devon K."/>
            <person name="Cuomo C."/>
            <person name="Jaffe D."/>
            <person name="Butler J."/>
            <person name="Alvarez P."/>
            <person name="Gnerre S."/>
            <person name="Grabherr M."/>
            <person name="Mauceli E."/>
            <person name="Brockman W."/>
            <person name="Young S."/>
            <person name="LaButti K."/>
            <person name="Sykes S."/>
            <person name="DeCaprio D."/>
            <person name="Crawford M."/>
            <person name="Koehrsen M."/>
            <person name="Engels R."/>
            <person name="Montgomery P."/>
            <person name="Pearson M."/>
            <person name="Howarth C."/>
            <person name="Larson L."/>
            <person name="White J."/>
            <person name="Zeng Q."/>
            <person name="Kodira C."/>
            <person name="Yandava C."/>
            <person name="Alvarado L."/>
            <person name="O'Leary S."/>
            <person name="Szabo L."/>
            <person name="Dean R."/>
            <person name="Schein J."/>
        </authorList>
    </citation>
    <scope>NUCLEOTIDE SEQUENCE</scope>
    <source>
        <strain>CRL 75-36-700-3</strain>
    </source>
</reference>
<evidence type="ECO:0000256" key="5">
    <source>
        <dbReference type="ARBA" id="ARBA00022722"/>
    </source>
</evidence>
<dbReference type="RefSeq" id="XP_003320884.1">
    <property type="nucleotide sequence ID" value="XM_003320836.2"/>
</dbReference>
<protein>
    <submittedName>
        <fullName evidence="9">Uncharacterized protein</fullName>
    </submittedName>
</protein>
<keyword evidence="3" id="KW-0963">Cytoplasm</keyword>
<keyword evidence="6" id="KW-0255">Endonuclease</keyword>
<dbReference type="SUPFAM" id="SSF101744">
    <property type="entry name" value="Rof/RNase P subunit-like"/>
    <property type="match status" value="1"/>
</dbReference>
<dbReference type="eggNOG" id="KOG4046">
    <property type="taxonomic scope" value="Eukaryota"/>
</dbReference>
<dbReference type="GO" id="GO:0005634">
    <property type="term" value="C:nucleus"/>
    <property type="evidence" value="ECO:0007669"/>
    <property type="project" value="UniProtKB-SubCell"/>
</dbReference>
<dbReference type="OrthoDB" id="124041at2759"/>
<organism evidence="9 10">
    <name type="scientific">Puccinia graminis f. sp. tritici (strain CRL 75-36-700-3 / race SCCL)</name>
    <name type="common">Black stem rust fungus</name>
    <dbReference type="NCBI Taxonomy" id="418459"/>
    <lineage>
        <taxon>Eukaryota</taxon>
        <taxon>Fungi</taxon>
        <taxon>Dikarya</taxon>
        <taxon>Basidiomycota</taxon>
        <taxon>Pucciniomycotina</taxon>
        <taxon>Pucciniomycetes</taxon>
        <taxon>Pucciniales</taxon>
        <taxon>Pucciniaceae</taxon>
        <taxon>Puccinia</taxon>
    </lineage>
</organism>
<dbReference type="KEGG" id="pgr:PGTG_02906"/>
<name>E3JWP0_PUCGT</name>